<feature type="non-terminal residue" evidence="1">
    <location>
        <position position="121"/>
    </location>
</feature>
<organism evidence="1 2">
    <name type="scientific">Racocetra persica</name>
    <dbReference type="NCBI Taxonomy" id="160502"/>
    <lineage>
        <taxon>Eukaryota</taxon>
        <taxon>Fungi</taxon>
        <taxon>Fungi incertae sedis</taxon>
        <taxon>Mucoromycota</taxon>
        <taxon>Glomeromycotina</taxon>
        <taxon>Glomeromycetes</taxon>
        <taxon>Diversisporales</taxon>
        <taxon>Gigasporaceae</taxon>
        <taxon>Racocetra</taxon>
    </lineage>
</organism>
<proteinExistence type="predicted"/>
<protein>
    <submittedName>
        <fullName evidence="1">22439_t:CDS:1</fullName>
    </submittedName>
</protein>
<sequence>GFVDGEGCFSISFSLRSKMKHGFEVRPSFSLAQRKDKNRLNNAVLVEIQNFFQIIPYFEVNMLRTSKKMDFEKFKRICLIIKSNHHLAMSGVKEIIDLAFEMNVSGKRKYKKEFLLKLLDK</sequence>
<name>A0ACA9STI1_9GLOM</name>
<reference evidence="1" key="1">
    <citation type="submission" date="2021-06" db="EMBL/GenBank/DDBJ databases">
        <authorList>
            <person name="Kallberg Y."/>
            <person name="Tangrot J."/>
            <person name="Rosling A."/>
        </authorList>
    </citation>
    <scope>NUCLEOTIDE SEQUENCE</scope>
    <source>
        <strain evidence="1">MA461A</strain>
    </source>
</reference>
<dbReference type="EMBL" id="CAJVQC010153775">
    <property type="protein sequence ID" value="CAG8846986.1"/>
    <property type="molecule type" value="Genomic_DNA"/>
</dbReference>
<gene>
    <name evidence="1" type="ORF">RPERSI_LOCUS34415</name>
</gene>
<keyword evidence="2" id="KW-1185">Reference proteome</keyword>
<feature type="non-terminal residue" evidence="1">
    <location>
        <position position="1"/>
    </location>
</feature>
<comment type="caution">
    <text evidence="1">The sequence shown here is derived from an EMBL/GenBank/DDBJ whole genome shotgun (WGS) entry which is preliminary data.</text>
</comment>
<accession>A0ACA9STI1</accession>
<evidence type="ECO:0000313" key="2">
    <source>
        <dbReference type="Proteomes" id="UP000789920"/>
    </source>
</evidence>
<dbReference type="Proteomes" id="UP000789920">
    <property type="component" value="Unassembled WGS sequence"/>
</dbReference>
<evidence type="ECO:0000313" key="1">
    <source>
        <dbReference type="EMBL" id="CAG8846986.1"/>
    </source>
</evidence>